<gene>
    <name evidence="6" type="ORF">EP867_16355</name>
</gene>
<evidence type="ECO:0000259" key="5">
    <source>
        <dbReference type="PROSITE" id="PS51078"/>
    </source>
</evidence>
<sequence>MTEHDGPQGTQLIARVAAVMRALPHGPGGGRRLRDVAQATGLTEPTARRILAALVQERFVARDEASRRYRIGPVAVELGIGAGAHEQIDLLCRPILERTAAITGDTTNLVKRSGNEAICVIQCYGGYPVHVRLEQYQSRFPLGISTAGTVFLGTLPQDEIDEILDQALYDAAVLSRDDIRERLRNMARLGYVDIQDVPIPGIRGLGVPVPSVRGRPVFAVTTAALSQRMPDARVEEVVGHLQDAADLISETLAEL</sequence>
<dbReference type="PANTHER" id="PTHR30136">
    <property type="entry name" value="HELIX-TURN-HELIX TRANSCRIPTIONAL REGULATOR, ICLR FAMILY"/>
    <property type="match status" value="1"/>
</dbReference>
<evidence type="ECO:0000313" key="7">
    <source>
        <dbReference type="Proteomes" id="UP000287168"/>
    </source>
</evidence>
<dbReference type="Proteomes" id="UP000287168">
    <property type="component" value="Unassembled WGS sequence"/>
</dbReference>
<dbReference type="InterPro" id="IPR029016">
    <property type="entry name" value="GAF-like_dom_sf"/>
</dbReference>
<dbReference type="InterPro" id="IPR036388">
    <property type="entry name" value="WH-like_DNA-bd_sf"/>
</dbReference>
<dbReference type="GO" id="GO:0003677">
    <property type="term" value="F:DNA binding"/>
    <property type="evidence" value="ECO:0007669"/>
    <property type="project" value="UniProtKB-KW"/>
</dbReference>
<dbReference type="SUPFAM" id="SSF55781">
    <property type="entry name" value="GAF domain-like"/>
    <property type="match status" value="1"/>
</dbReference>
<dbReference type="PROSITE" id="PS51077">
    <property type="entry name" value="HTH_ICLR"/>
    <property type="match status" value="1"/>
</dbReference>
<evidence type="ECO:0000313" key="6">
    <source>
        <dbReference type="EMBL" id="RWY38445.1"/>
    </source>
</evidence>
<dbReference type="EMBL" id="SBLC01000037">
    <property type="protein sequence ID" value="RWY38445.1"/>
    <property type="molecule type" value="Genomic_DNA"/>
</dbReference>
<evidence type="ECO:0000259" key="4">
    <source>
        <dbReference type="PROSITE" id="PS51077"/>
    </source>
</evidence>
<keyword evidence="2" id="KW-0238">DNA-binding</keyword>
<accession>A0A3S3U2M9</accession>
<dbReference type="GO" id="GO:0045892">
    <property type="term" value="P:negative regulation of DNA-templated transcription"/>
    <property type="evidence" value="ECO:0007669"/>
    <property type="project" value="TreeGrafter"/>
</dbReference>
<dbReference type="Gene3D" id="1.10.10.10">
    <property type="entry name" value="Winged helix-like DNA-binding domain superfamily/Winged helix DNA-binding domain"/>
    <property type="match status" value="1"/>
</dbReference>
<feature type="domain" description="HTH iclR-type" evidence="4">
    <location>
        <begin position="10"/>
        <end position="73"/>
    </location>
</feature>
<protein>
    <submittedName>
        <fullName evidence="6">IclR family transcriptional regulator</fullName>
    </submittedName>
</protein>
<organism evidence="6 7">
    <name type="scientific">Falsigemmobacter intermedius</name>
    <dbReference type="NCBI Taxonomy" id="1553448"/>
    <lineage>
        <taxon>Bacteria</taxon>
        <taxon>Pseudomonadati</taxon>
        <taxon>Pseudomonadota</taxon>
        <taxon>Alphaproteobacteria</taxon>
        <taxon>Rhodobacterales</taxon>
        <taxon>Paracoccaceae</taxon>
        <taxon>Falsigemmobacter</taxon>
    </lineage>
</organism>
<dbReference type="Gene3D" id="3.30.450.40">
    <property type="match status" value="1"/>
</dbReference>
<keyword evidence="7" id="KW-1185">Reference proteome</keyword>
<dbReference type="Pfam" id="PF09339">
    <property type="entry name" value="HTH_IclR"/>
    <property type="match status" value="1"/>
</dbReference>
<name>A0A3S3U2M9_9RHOB</name>
<evidence type="ECO:0000256" key="1">
    <source>
        <dbReference type="ARBA" id="ARBA00023015"/>
    </source>
</evidence>
<dbReference type="InterPro" id="IPR005471">
    <property type="entry name" value="Tscrpt_reg_IclR_N"/>
</dbReference>
<dbReference type="InterPro" id="IPR014757">
    <property type="entry name" value="Tscrpt_reg_IclR_C"/>
</dbReference>
<dbReference type="RefSeq" id="WP_128490542.1">
    <property type="nucleotide sequence ID" value="NZ_JBHLXB010000028.1"/>
</dbReference>
<dbReference type="InterPro" id="IPR036390">
    <property type="entry name" value="WH_DNA-bd_sf"/>
</dbReference>
<dbReference type="PROSITE" id="PS51078">
    <property type="entry name" value="ICLR_ED"/>
    <property type="match status" value="1"/>
</dbReference>
<reference evidence="6 7" key="1">
    <citation type="journal article" date="2015" name="Int. J. Syst. Evol. Microbiol.">
        <title>Gemmobacter intermedius sp. nov., isolated from a white stork (Ciconia ciconia).</title>
        <authorList>
            <person name="Kampfer P."/>
            <person name="Jerzak L."/>
            <person name="Wilharm G."/>
            <person name="Golke J."/>
            <person name="Busse H.J."/>
            <person name="Glaeser S.P."/>
        </authorList>
    </citation>
    <scope>NUCLEOTIDE SEQUENCE [LARGE SCALE GENOMIC DNA]</scope>
    <source>
        <strain evidence="6 7">119/4</strain>
    </source>
</reference>
<keyword evidence="3" id="KW-0804">Transcription</keyword>
<dbReference type="PANTHER" id="PTHR30136:SF39">
    <property type="entry name" value="TRANSCRIPTIONAL REGULATORY PROTEIN"/>
    <property type="match status" value="1"/>
</dbReference>
<comment type="caution">
    <text evidence="6">The sequence shown here is derived from an EMBL/GenBank/DDBJ whole genome shotgun (WGS) entry which is preliminary data.</text>
</comment>
<dbReference type="SMART" id="SM00346">
    <property type="entry name" value="HTH_ICLR"/>
    <property type="match status" value="1"/>
</dbReference>
<evidence type="ECO:0000256" key="2">
    <source>
        <dbReference type="ARBA" id="ARBA00023125"/>
    </source>
</evidence>
<feature type="domain" description="IclR-ED" evidence="5">
    <location>
        <begin position="74"/>
        <end position="254"/>
    </location>
</feature>
<dbReference type="OrthoDB" id="9807558at2"/>
<keyword evidence="1" id="KW-0805">Transcription regulation</keyword>
<proteinExistence type="predicted"/>
<dbReference type="InterPro" id="IPR050707">
    <property type="entry name" value="HTH_MetabolicPath_Reg"/>
</dbReference>
<evidence type="ECO:0000256" key="3">
    <source>
        <dbReference type="ARBA" id="ARBA00023163"/>
    </source>
</evidence>
<dbReference type="GO" id="GO:0003700">
    <property type="term" value="F:DNA-binding transcription factor activity"/>
    <property type="evidence" value="ECO:0007669"/>
    <property type="project" value="TreeGrafter"/>
</dbReference>
<dbReference type="Pfam" id="PF01614">
    <property type="entry name" value="IclR_C"/>
    <property type="match status" value="1"/>
</dbReference>
<dbReference type="SUPFAM" id="SSF46785">
    <property type="entry name" value="Winged helix' DNA-binding domain"/>
    <property type="match status" value="1"/>
</dbReference>
<dbReference type="AlphaFoldDB" id="A0A3S3U2M9"/>